<gene>
    <name evidence="2" type="ORF">HUJ06_006562</name>
</gene>
<evidence type="ECO:0000313" key="2">
    <source>
        <dbReference type="EMBL" id="DAD35922.1"/>
    </source>
</evidence>
<evidence type="ECO:0000256" key="1">
    <source>
        <dbReference type="RuleBase" id="RU363099"/>
    </source>
</evidence>
<reference evidence="2 3" key="1">
    <citation type="journal article" date="2020" name="Mol. Biol. Evol.">
        <title>Distinct Expression and Methylation Patterns for Genes with Different Fates following a Single Whole-Genome Duplication in Flowering Plants.</title>
        <authorList>
            <person name="Shi T."/>
            <person name="Rahmani R.S."/>
            <person name="Gugger P.F."/>
            <person name="Wang M."/>
            <person name="Li H."/>
            <person name="Zhang Y."/>
            <person name="Li Z."/>
            <person name="Wang Q."/>
            <person name="Van de Peer Y."/>
            <person name="Marchal K."/>
            <person name="Chen J."/>
        </authorList>
    </citation>
    <scope>NUCLEOTIDE SEQUENCE [LARGE SCALE GENOMIC DNA]</scope>
    <source>
        <tissue evidence="2">Leaf</tissue>
    </source>
</reference>
<keyword evidence="1" id="KW-0964">Secreted</keyword>
<sequence>MPTIGGTGVFWLARGYCLANTHSMAGFDVVIRYNAILIH</sequence>
<keyword evidence="1" id="KW-0052">Apoplast</keyword>
<dbReference type="AlphaFoldDB" id="A0A822YTF3"/>
<comment type="subunit">
    <text evidence="1">Homodimer.</text>
</comment>
<dbReference type="Pfam" id="PF03018">
    <property type="entry name" value="Dirigent"/>
    <property type="match status" value="1"/>
</dbReference>
<keyword evidence="3" id="KW-1185">Reference proteome</keyword>
<comment type="function">
    <text evidence="1">Dirigent proteins impart stereoselectivity on the phenoxy radical-coupling reaction, yielding optically active lignans from two molecules of coniferyl alcohol in the biosynthesis of lignans, flavonolignans, and alkaloids and thus plays a central role in plant secondary metabolism.</text>
</comment>
<dbReference type="InterPro" id="IPR004265">
    <property type="entry name" value="Dirigent"/>
</dbReference>
<evidence type="ECO:0000313" key="3">
    <source>
        <dbReference type="Proteomes" id="UP000607653"/>
    </source>
</evidence>
<dbReference type="Proteomes" id="UP000607653">
    <property type="component" value="Unassembled WGS sequence"/>
</dbReference>
<name>A0A822YTF3_NELNU</name>
<comment type="subcellular location">
    <subcellularLocation>
        <location evidence="1">Secreted</location>
        <location evidence="1">Extracellular space</location>
        <location evidence="1">Apoplast</location>
    </subcellularLocation>
</comment>
<comment type="similarity">
    <text evidence="1">Belongs to the plant dirigent protein family.</text>
</comment>
<dbReference type="EMBL" id="DUZY01000004">
    <property type="protein sequence ID" value="DAD35922.1"/>
    <property type="molecule type" value="Genomic_DNA"/>
</dbReference>
<dbReference type="GO" id="GO:0048046">
    <property type="term" value="C:apoplast"/>
    <property type="evidence" value="ECO:0007669"/>
    <property type="project" value="UniProtKB-SubCell"/>
</dbReference>
<protein>
    <recommendedName>
        <fullName evidence="1">Dirigent protein</fullName>
    </recommendedName>
</protein>
<organism evidence="2 3">
    <name type="scientific">Nelumbo nucifera</name>
    <name type="common">Sacred lotus</name>
    <dbReference type="NCBI Taxonomy" id="4432"/>
    <lineage>
        <taxon>Eukaryota</taxon>
        <taxon>Viridiplantae</taxon>
        <taxon>Streptophyta</taxon>
        <taxon>Embryophyta</taxon>
        <taxon>Tracheophyta</taxon>
        <taxon>Spermatophyta</taxon>
        <taxon>Magnoliopsida</taxon>
        <taxon>Proteales</taxon>
        <taxon>Nelumbonaceae</taxon>
        <taxon>Nelumbo</taxon>
    </lineage>
</organism>
<proteinExistence type="inferred from homology"/>
<accession>A0A822YTF3</accession>
<comment type="caution">
    <text evidence="2">The sequence shown here is derived from an EMBL/GenBank/DDBJ whole genome shotgun (WGS) entry which is preliminary data.</text>
</comment>